<keyword evidence="4" id="KW-1185">Reference proteome</keyword>
<dbReference type="Proteomes" id="UP000542353">
    <property type="component" value="Unassembled WGS sequence"/>
</dbReference>
<accession>A0A7W8DZ27</accession>
<dbReference type="RefSeq" id="WP_184257170.1">
    <property type="nucleotide sequence ID" value="NZ_JACHIH010000011.1"/>
</dbReference>
<feature type="compositionally biased region" description="Pro residues" evidence="1">
    <location>
        <begin position="137"/>
        <end position="148"/>
    </location>
</feature>
<dbReference type="EMBL" id="JACHIH010000011">
    <property type="protein sequence ID" value="MBB5047387.1"/>
    <property type="molecule type" value="Genomic_DNA"/>
</dbReference>
<gene>
    <name evidence="3" type="ORF">HNR60_002142</name>
</gene>
<reference evidence="3 4" key="1">
    <citation type="submission" date="2020-08" db="EMBL/GenBank/DDBJ databases">
        <title>Genomic Encyclopedia of Type Strains, Phase IV (KMG-IV): sequencing the most valuable type-strain genomes for metagenomic binning, comparative biology and taxonomic classification.</title>
        <authorList>
            <person name="Goeker M."/>
        </authorList>
    </citation>
    <scope>NUCLEOTIDE SEQUENCE [LARGE SCALE GENOMIC DNA]</scope>
    <source>
        <strain evidence="3 4">DSM 12706</strain>
    </source>
</reference>
<name>A0A7W8DZ27_9BRAD</name>
<comment type="caution">
    <text evidence="3">The sequence shown here is derived from an EMBL/GenBank/DDBJ whole genome shotgun (WGS) entry which is preliminary data.</text>
</comment>
<evidence type="ECO:0000256" key="2">
    <source>
        <dbReference type="SAM" id="SignalP"/>
    </source>
</evidence>
<feature type="compositionally biased region" description="Low complexity" evidence="1">
    <location>
        <begin position="165"/>
        <end position="194"/>
    </location>
</feature>
<feature type="signal peptide" evidence="2">
    <location>
        <begin position="1"/>
        <end position="26"/>
    </location>
</feature>
<feature type="region of interest" description="Disordered" evidence="1">
    <location>
        <begin position="123"/>
        <end position="199"/>
    </location>
</feature>
<evidence type="ECO:0000256" key="1">
    <source>
        <dbReference type="SAM" id="MobiDB-lite"/>
    </source>
</evidence>
<keyword evidence="2" id="KW-0732">Signal</keyword>
<protein>
    <submittedName>
        <fullName evidence="3">Uncharacterized protein</fullName>
    </submittedName>
</protein>
<feature type="compositionally biased region" description="Basic and acidic residues" evidence="1">
    <location>
        <begin position="123"/>
        <end position="134"/>
    </location>
</feature>
<proteinExistence type="predicted"/>
<organism evidence="3 4">
    <name type="scientific">Rhodopseudomonas rhenobacensis</name>
    <dbReference type="NCBI Taxonomy" id="87461"/>
    <lineage>
        <taxon>Bacteria</taxon>
        <taxon>Pseudomonadati</taxon>
        <taxon>Pseudomonadota</taxon>
        <taxon>Alphaproteobacteria</taxon>
        <taxon>Hyphomicrobiales</taxon>
        <taxon>Nitrobacteraceae</taxon>
        <taxon>Rhodopseudomonas</taxon>
    </lineage>
</organism>
<evidence type="ECO:0000313" key="4">
    <source>
        <dbReference type="Proteomes" id="UP000542353"/>
    </source>
</evidence>
<sequence length="230" mass="24687">MTDTNKLVLLLAAGLGAVAQPAAAHAQWWSRAPVDYEDCAERAEKTAASKEARAELLSQCEAKFAGRRKPGGGYTYYDFMQDRHFDIAGPNPTTEEQRQFDQHYTAFLDEQRRNIIAAAFAQRQRELTEAERARKPAPQPQGGKPPPRLASASATPDARRPTAPRPAKSTASPPRPTIGIGSGSAAASRGQRSACGDNALSCGWSQLAAGVSSLKKSLFGPPPKKTKRSS</sequence>
<evidence type="ECO:0000313" key="3">
    <source>
        <dbReference type="EMBL" id="MBB5047387.1"/>
    </source>
</evidence>
<dbReference type="AlphaFoldDB" id="A0A7W8DZ27"/>
<feature type="chain" id="PRO_5030708688" evidence="2">
    <location>
        <begin position="27"/>
        <end position="230"/>
    </location>
</feature>